<protein>
    <submittedName>
        <fullName evidence="1">GLPGLI family protein</fullName>
    </submittedName>
</protein>
<dbReference type="Proteomes" id="UP000182034">
    <property type="component" value="Unassembled WGS sequence"/>
</dbReference>
<dbReference type="InterPro" id="IPR005901">
    <property type="entry name" value="GLPGLI"/>
</dbReference>
<proteinExistence type="predicted"/>
<gene>
    <name evidence="1" type="ORF">SAMN05216324_105197</name>
</gene>
<evidence type="ECO:0000313" key="2">
    <source>
        <dbReference type="Proteomes" id="UP000182034"/>
    </source>
</evidence>
<organism evidence="1 2">
    <name type="scientific">Chryseobacterium limigenitum</name>
    <dbReference type="NCBI Taxonomy" id="1612149"/>
    <lineage>
        <taxon>Bacteria</taxon>
        <taxon>Pseudomonadati</taxon>
        <taxon>Bacteroidota</taxon>
        <taxon>Flavobacteriia</taxon>
        <taxon>Flavobacteriales</taxon>
        <taxon>Weeksellaceae</taxon>
        <taxon>Chryseobacterium group</taxon>
        <taxon>Chryseobacterium</taxon>
    </lineage>
</organism>
<dbReference type="RefSeq" id="WP_072409266.1">
    <property type="nucleotide sequence ID" value="NZ_FPKW01000005.1"/>
</dbReference>
<dbReference type="OrthoDB" id="1440774at2"/>
<keyword evidence="2" id="KW-1185">Reference proteome</keyword>
<evidence type="ECO:0000313" key="1">
    <source>
        <dbReference type="EMBL" id="SFZ93709.1"/>
    </source>
</evidence>
<name>A0A1K2IML5_9FLAO</name>
<accession>A0A1K2IML5</accession>
<dbReference type="Pfam" id="PF09697">
    <property type="entry name" value="Porph_ging"/>
    <property type="match status" value="1"/>
</dbReference>
<dbReference type="NCBIfam" id="TIGR01200">
    <property type="entry name" value="GLPGLI"/>
    <property type="match status" value="1"/>
</dbReference>
<sequence>MKKNLSILLIILYVFTNAQARRFFYEFSFKPNKDSSRVEKELTILDVTKQKSIYRDYFSVSQDSIIESNIEKMKKTGVQIDLSKFFKNPKFMYKVQKIYPTYETKYTDLILSDYITYPETDKIKWKISNEKGVSTFEKYKIQKATATAWGRKWVAWFTPDIPIQDGPYKFYGLPGLIVKIEDEDKNFSWELAGIKNIEKYNELSLNERLKNKKDLVVNKQKFTQMFTDFKTSPLAQVRTKYTSEQLSEVDEGGKTLGQKLRDQEEIIKKMIGANNESIELVQ</sequence>
<dbReference type="EMBL" id="FPKW01000005">
    <property type="protein sequence ID" value="SFZ93709.1"/>
    <property type="molecule type" value="Genomic_DNA"/>
</dbReference>
<reference evidence="2" key="1">
    <citation type="submission" date="2016-10" db="EMBL/GenBank/DDBJ databases">
        <authorList>
            <person name="Varghese N."/>
            <person name="Submissions S."/>
        </authorList>
    </citation>
    <scope>NUCLEOTIDE SEQUENCE [LARGE SCALE GENOMIC DNA]</scope>
    <source>
        <strain evidence="2">SUR2</strain>
    </source>
</reference>
<dbReference type="AlphaFoldDB" id="A0A1K2IML5"/>
<dbReference type="STRING" id="1612149.SAMN05216324_105197"/>